<dbReference type="Proteomes" id="UP000198963">
    <property type="component" value="Chromosome I"/>
</dbReference>
<evidence type="ECO:0000256" key="1">
    <source>
        <dbReference type="ARBA" id="ARBA00004127"/>
    </source>
</evidence>
<evidence type="ECO:0000256" key="4">
    <source>
        <dbReference type="ARBA" id="ARBA00022989"/>
    </source>
</evidence>
<organism evidence="7 8">
    <name type="scientific">Winogradskyella sediminis</name>
    <dbReference type="NCBI Taxonomy" id="1382466"/>
    <lineage>
        <taxon>Bacteria</taxon>
        <taxon>Pseudomonadati</taxon>
        <taxon>Bacteroidota</taxon>
        <taxon>Flavobacteriia</taxon>
        <taxon>Flavobacteriales</taxon>
        <taxon>Flavobacteriaceae</taxon>
        <taxon>Winogradskyella</taxon>
    </lineage>
</organism>
<keyword evidence="3 6" id="KW-0812">Transmembrane</keyword>
<feature type="transmembrane region" description="Helical" evidence="6">
    <location>
        <begin position="161"/>
        <end position="181"/>
    </location>
</feature>
<feature type="transmembrane region" description="Helical" evidence="6">
    <location>
        <begin position="20"/>
        <end position="42"/>
    </location>
</feature>
<dbReference type="RefSeq" id="WP_092443370.1">
    <property type="nucleotide sequence ID" value="NZ_LT629774.1"/>
</dbReference>
<dbReference type="SUPFAM" id="SSF103473">
    <property type="entry name" value="MFS general substrate transporter"/>
    <property type="match status" value="1"/>
</dbReference>
<feature type="transmembrane region" description="Helical" evidence="6">
    <location>
        <begin position="119"/>
        <end position="140"/>
    </location>
</feature>
<comment type="subcellular location">
    <subcellularLocation>
        <location evidence="1">Endomembrane system</location>
        <topology evidence="1">Multi-pass membrane protein</topology>
    </subcellularLocation>
</comment>
<dbReference type="GO" id="GO:0012505">
    <property type="term" value="C:endomembrane system"/>
    <property type="evidence" value="ECO:0007669"/>
    <property type="project" value="UniProtKB-SubCell"/>
</dbReference>
<proteinExistence type="predicted"/>
<feature type="transmembrane region" description="Helical" evidence="6">
    <location>
        <begin position="372"/>
        <end position="390"/>
    </location>
</feature>
<feature type="transmembrane region" description="Helical" evidence="6">
    <location>
        <begin position="222"/>
        <end position="242"/>
    </location>
</feature>
<feature type="transmembrane region" description="Helical" evidence="6">
    <location>
        <begin position="316"/>
        <end position="336"/>
    </location>
</feature>
<evidence type="ECO:0000313" key="8">
    <source>
        <dbReference type="Proteomes" id="UP000198963"/>
    </source>
</evidence>
<evidence type="ECO:0000256" key="5">
    <source>
        <dbReference type="ARBA" id="ARBA00023136"/>
    </source>
</evidence>
<dbReference type="PANTHER" id="PTHR23519">
    <property type="entry name" value="AUTOPHAGY-RELATED PROTEIN 22"/>
    <property type="match status" value="1"/>
</dbReference>
<evidence type="ECO:0000256" key="2">
    <source>
        <dbReference type="ARBA" id="ARBA00022448"/>
    </source>
</evidence>
<feature type="transmembrane region" description="Helical" evidence="6">
    <location>
        <begin position="97"/>
        <end position="113"/>
    </location>
</feature>
<keyword evidence="5 6" id="KW-0472">Membrane</keyword>
<dbReference type="PANTHER" id="PTHR23519:SF1">
    <property type="entry name" value="AUTOPHAGY-RELATED PROTEIN 22"/>
    <property type="match status" value="1"/>
</dbReference>
<evidence type="ECO:0000313" key="7">
    <source>
        <dbReference type="EMBL" id="SDR81392.1"/>
    </source>
</evidence>
<gene>
    <name evidence="7" type="ORF">SAMN04489797_0194</name>
</gene>
<feature type="transmembrane region" description="Helical" evidence="6">
    <location>
        <begin position="348"/>
        <end position="366"/>
    </location>
</feature>
<dbReference type="InterPro" id="IPR050495">
    <property type="entry name" value="ATG22/LtaA_families"/>
</dbReference>
<feature type="transmembrane region" description="Helical" evidence="6">
    <location>
        <begin position="62"/>
        <end position="85"/>
    </location>
</feature>
<dbReference type="InterPro" id="IPR024671">
    <property type="entry name" value="Atg22-like"/>
</dbReference>
<keyword evidence="2" id="KW-0813">Transport</keyword>
<protein>
    <submittedName>
        <fullName evidence="7">MFS transporter, UMF1 family</fullName>
    </submittedName>
</protein>
<dbReference type="Pfam" id="PF11700">
    <property type="entry name" value="ATG22"/>
    <property type="match status" value="2"/>
</dbReference>
<dbReference type="InterPro" id="IPR036259">
    <property type="entry name" value="MFS_trans_sf"/>
</dbReference>
<accession>A0A1H1M4G0</accession>
<feature type="transmembrane region" description="Helical" evidence="6">
    <location>
        <begin position="280"/>
        <end position="301"/>
    </location>
</feature>
<dbReference type="STRING" id="1249933.SAMN04489797_0194"/>
<evidence type="ECO:0000256" key="6">
    <source>
        <dbReference type="SAM" id="Phobius"/>
    </source>
</evidence>
<name>A0A1H1M4G0_9FLAO</name>
<dbReference type="Gene3D" id="1.20.1250.20">
    <property type="entry name" value="MFS general substrate transporter like domains"/>
    <property type="match status" value="1"/>
</dbReference>
<keyword evidence="8" id="KW-1185">Reference proteome</keyword>
<keyword evidence="4 6" id="KW-1133">Transmembrane helix</keyword>
<sequence>MSEYKKGSQKLLNAWAFYDWANSVYTLTIASSIFPIFYSALFASQLEKTVTAFGMVFKSTALITYVTAFTFLMVAVLSPILSGIADYVGNKKNFMKFFCYVGGAGCIGLYWFSIEPHRIHLSLLFYFMGLIGYWGSLVFYNSYLPDIAYPEQQDRVSAKGFSLGYAGSVILLIFNLAMVMYPNWFGFDTSISNTLLEYGTEAEISEALKTAKNKASFEAMKISFITVGIWWILFSQYTFYVLPNGVKKGGKVTKDVVFNGLRELREVWRQLKQNLSLKRYLVAFFVFSMAVQTIMLVAVYFGEEEIAWGDSDAKTFGLIVSILVIQVVAILGAILTSRASSKFGNIKTLIVINFFWMGLCFYAYFMETPMQFYIAAGFVGLVMGGVQALARSTYSKFLPETEDTTSYFSFYDVAEKIGIVIGMGIFATIDQVTGSMRNAILFLVIFFIVGIILLFRVPKSQLKNNA</sequence>
<reference evidence="7 8" key="1">
    <citation type="submission" date="2016-10" db="EMBL/GenBank/DDBJ databases">
        <authorList>
            <person name="Varghese N."/>
            <person name="Submissions S."/>
        </authorList>
    </citation>
    <scope>NUCLEOTIDE SEQUENCE [LARGE SCALE GENOMIC DNA]</scope>
    <source>
        <strain evidence="7 8">RHA_55</strain>
    </source>
</reference>
<feature type="transmembrane region" description="Helical" evidence="6">
    <location>
        <begin position="410"/>
        <end position="429"/>
    </location>
</feature>
<dbReference type="AlphaFoldDB" id="A0A1H1M4G0"/>
<feature type="transmembrane region" description="Helical" evidence="6">
    <location>
        <begin position="435"/>
        <end position="455"/>
    </location>
</feature>
<evidence type="ECO:0000256" key="3">
    <source>
        <dbReference type="ARBA" id="ARBA00022692"/>
    </source>
</evidence>
<dbReference type="EMBL" id="LT629774">
    <property type="protein sequence ID" value="SDR81392.1"/>
    <property type="molecule type" value="Genomic_DNA"/>
</dbReference>